<sequence length="112" mass="11899">MTATCQVFDTDARRRPLVGVAFAVLHCISGQDWSNSPATVRLDDALTQITTDGMLLRSLPNPAHRRGGPHCHETDRPVQGPQTREAAKYSPIAPAAPAESADAAIADVGGQR</sequence>
<reference evidence="2" key="1">
    <citation type="submission" date="2021-01" db="EMBL/GenBank/DDBJ databases">
        <title>Whole genome shotgun sequence of Planosporangium flavigriseum NBRC 105377.</title>
        <authorList>
            <person name="Komaki H."/>
            <person name="Tamura T."/>
        </authorList>
    </citation>
    <scope>NUCLEOTIDE SEQUENCE</scope>
    <source>
        <strain evidence="2">NBRC 105377</strain>
    </source>
</reference>
<dbReference type="AlphaFoldDB" id="A0A8J3M062"/>
<evidence type="ECO:0000256" key="1">
    <source>
        <dbReference type="SAM" id="MobiDB-lite"/>
    </source>
</evidence>
<organism evidence="2 3">
    <name type="scientific">Planosporangium flavigriseum</name>
    <dbReference type="NCBI Taxonomy" id="373681"/>
    <lineage>
        <taxon>Bacteria</taxon>
        <taxon>Bacillati</taxon>
        <taxon>Actinomycetota</taxon>
        <taxon>Actinomycetes</taxon>
        <taxon>Micromonosporales</taxon>
        <taxon>Micromonosporaceae</taxon>
        <taxon>Planosporangium</taxon>
    </lineage>
</organism>
<comment type="caution">
    <text evidence="2">The sequence shown here is derived from an EMBL/GenBank/DDBJ whole genome shotgun (WGS) entry which is preliminary data.</text>
</comment>
<dbReference type="EMBL" id="BONU01000065">
    <property type="protein sequence ID" value="GIG76630.1"/>
    <property type="molecule type" value="Genomic_DNA"/>
</dbReference>
<gene>
    <name evidence="2" type="ORF">Pfl04_50340</name>
</gene>
<feature type="region of interest" description="Disordered" evidence="1">
    <location>
        <begin position="59"/>
        <end position="112"/>
    </location>
</feature>
<dbReference type="Proteomes" id="UP000653674">
    <property type="component" value="Unassembled WGS sequence"/>
</dbReference>
<name>A0A8J3M062_9ACTN</name>
<proteinExistence type="predicted"/>
<protein>
    <submittedName>
        <fullName evidence="2">Uncharacterized protein</fullName>
    </submittedName>
</protein>
<evidence type="ECO:0000313" key="3">
    <source>
        <dbReference type="Proteomes" id="UP000653674"/>
    </source>
</evidence>
<evidence type="ECO:0000313" key="2">
    <source>
        <dbReference type="EMBL" id="GIG76630.1"/>
    </source>
</evidence>
<feature type="compositionally biased region" description="Low complexity" evidence="1">
    <location>
        <begin position="90"/>
        <end position="112"/>
    </location>
</feature>
<keyword evidence="3" id="KW-1185">Reference proteome</keyword>
<accession>A0A8J3M062</accession>